<dbReference type="PANTHER" id="PTHR30151:SF38">
    <property type="entry name" value="ALIPHATIC SULFONATES TRANSPORT PERMEASE PROTEIN SSUC-RELATED"/>
    <property type="match status" value="1"/>
</dbReference>
<feature type="transmembrane region" description="Helical" evidence="7">
    <location>
        <begin position="113"/>
        <end position="133"/>
    </location>
</feature>
<evidence type="ECO:0000256" key="3">
    <source>
        <dbReference type="ARBA" id="ARBA00022475"/>
    </source>
</evidence>
<dbReference type="Pfam" id="PF00528">
    <property type="entry name" value="BPD_transp_1"/>
    <property type="match status" value="1"/>
</dbReference>
<feature type="transmembrane region" description="Helical" evidence="7">
    <location>
        <begin position="26"/>
        <end position="45"/>
    </location>
</feature>
<keyword evidence="3" id="KW-1003">Cell membrane</keyword>
<feature type="domain" description="ABC transmembrane type-1" evidence="8">
    <location>
        <begin position="69"/>
        <end position="253"/>
    </location>
</feature>
<dbReference type="Gene3D" id="1.10.3720.10">
    <property type="entry name" value="MetI-like"/>
    <property type="match status" value="1"/>
</dbReference>
<evidence type="ECO:0000256" key="2">
    <source>
        <dbReference type="ARBA" id="ARBA00022448"/>
    </source>
</evidence>
<organism evidence="9 10">
    <name type="scientific">Azospirillum picis</name>
    <dbReference type="NCBI Taxonomy" id="488438"/>
    <lineage>
        <taxon>Bacteria</taxon>
        <taxon>Pseudomonadati</taxon>
        <taxon>Pseudomonadota</taxon>
        <taxon>Alphaproteobacteria</taxon>
        <taxon>Rhodospirillales</taxon>
        <taxon>Azospirillaceae</taxon>
        <taxon>Azospirillum</taxon>
    </lineage>
</organism>
<evidence type="ECO:0000256" key="4">
    <source>
        <dbReference type="ARBA" id="ARBA00022692"/>
    </source>
</evidence>
<evidence type="ECO:0000256" key="7">
    <source>
        <dbReference type="RuleBase" id="RU363032"/>
    </source>
</evidence>
<feature type="transmembrane region" description="Helical" evidence="7">
    <location>
        <begin position="229"/>
        <end position="249"/>
    </location>
</feature>
<evidence type="ECO:0000259" key="8">
    <source>
        <dbReference type="PROSITE" id="PS50928"/>
    </source>
</evidence>
<keyword evidence="6 7" id="KW-0472">Membrane</keyword>
<evidence type="ECO:0000256" key="6">
    <source>
        <dbReference type="ARBA" id="ARBA00023136"/>
    </source>
</evidence>
<protein>
    <submittedName>
        <fullName evidence="9">Sulfonate transport system permease protein</fullName>
    </submittedName>
</protein>
<accession>A0ABU0MMN2</accession>
<evidence type="ECO:0000313" key="10">
    <source>
        <dbReference type="Proteomes" id="UP001244552"/>
    </source>
</evidence>
<sequence length="270" mass="28680">MMAATAATARGHRFGSTAHFPGLRRYVVPLGLLALWQASVGLGWISTRSIPSPGQILATFWELAASGELAMHLLVSLGRVSAGLAIGVSVGTLCALTAGLSRRGEDALDPLLQMLRTLPHLALVPLFILWFGIGETPKVALVALGTAFPIYLNLFAGIRTVDAKVVEAVSTLGLTRWELIAHVILPGALPAFLTGLRYALGVAWLSLVVGEQINASSGIGYLAMTAREFLRTDVIIVALIVYAVLGLAADQIVRLIERAALGWRPVFVKE</sequence>
<keyword evidence="4 7" id="KW-0812">Transmembrane</keyword>
<dbReference type="PROSITE" id="PS50928">
    <property type="entry name" value="ABC_TM1"/>
    <property type="match status" value="1"/>
</dbReference>
<dbReference type="InterPro" id="IPR035906">
    <property type="entry name" value="MetI-like_sf"/>
</dbReference>
<reference evidence="9 10" key="1">
    <citation type="submission" date="2023-07" db="EMBL/GenBank/DDBJ databases">
        <title>Genomic Encyclopedia of Type Strains, Phase IV (KMG-IV): sequencing the most valuable type-strain genomes for metagenomic binning, comparative biology and taxonomic classification.</title>
        <authorList>
            <person name="Goeker M."/>
        </authorList>
    </citation>
    <scope>NUCLEOTIDE SEQUENCE [LARGE SCALE GENOMIC DNA]</scope>
    <source>
        <strain evidence="9 10">DSM 19922</strain>
    </source>
</reference>
<evidence type="ECO:0000313" key="9">
    <source>
        <dbReference type="EMBL" id="MDQ0534733.1"/>
    </source>
</evidence>
<proteinExistence type="inferred from homology"/>
<dbReference type="SUPFAM" id="SSF161098">
    <property type="entry name" value="MetI-like"/>
    <property type="match status" value="1"/>
</dbReference>
<keyword evidence="5 7" id="KW-1133">Transmembrane helix</keyword>
<feature type="transmembrane region" description="Helical" evidence="7">
    <location>
        <begin position="139"/>
        <end position="158"/>
    </location>
</feature>
<dbReference type="EMBL" id="JAUSVU010000013">
    <property type="protein sequence ID" value="MDQ0534733.1"/>
    <property type="molecule type" value="Genomic_DNA"/>
</dbReference>
<keyword evidence="10" id="KW-1185">Reference proteome</keyword>
<feature type="transmembrane region" description="Helical" evidence="7">
    <location>
        <begin position="81"/>
        <end position="101"/>
    </location>
</feature>
<dbReference type="InterPro" id="IPR000515">
    <property type="entry name" value="MetI-like"/>
</dbReference>
<name>A0ABU0MMN2_9PROT</name>
<keyword evidence="2 7" id="KW-0813">Transport</keyword>
<comment type="similarity">
    <text evidence="7">Belongs to the binding-protein-dependent transport system permease family.</text>
</comment>
<dbReference type="RefSeq" id="WP_417281584.1">
    <property type="nucleotide sequence ID" value="NZ_JAGINO010000012.1"/>
</dbReference>
<dbReference type="CDD" id="cd06261">
    <property type="entry name" value="TM_PBP2"/>
    <property type="match status" value="1"/>
</dbReference>
<comment type="caution">
    <text evidence="9">The sequence shown here is derived from an EMBL/GenBank/DDBJ whole genome shotgun (WGS) entry which is preliminary data.</text>
</comment>
<evidence type="ECO:0000256" key="5">
    <source>
        <dbReference type="ARBA" id="ARBA00022989"/>
    </source>
</evidence>
<dbReference type="PANTHER" id="PTHR30151">
    <property type="entry name" value="ALKANE SULFONATE ABC TRANSPORTER-RELATED, MEMBRANE SUBUNIT"/>
    <property type="match status" value="1"/>
</dbReference>
<feature type="transmembrane region" description="Helical" evidence="7">
    <location>
        <begin position="179"/>
        <end position="209"/>
    </location>
</feature>
<gene>
    <name evidence="9" type="ORF">QO018_003610</name>
</gene>
<comment type="subcellular location">
    <subcellularLocation>
        <location evidence="1 7">Cell membrane</location>
        <topology evidence="1 7">Multi-pass membrane protein</topology>
    </subcellularLocation>
</comment>
<dbReference type="Proteomes" id="UP001244552">
    <property type="component" value="Unassembled WGS sequence"/>
</dbReference>
<evidence type="ECO:0000256" key="1">
    <source>
        <dbReference type="ARBA" id="ARBA00004651"/>
    </source>
</evidence>